<organism evidence="1 2">
    <name type="scientific">Holothuria leucospilota</name>
    <name type="common">Black long sea cucumber</name>
    <name type="synonym">Mertensiothuria leucospilota</name>
    <dbReference type="NCBI Taxonomy" id="206669"/>
    <lineage>
        <taxon>Eukaryota</taxon>
        <taxon>Metazoa</taxon>
        <taxon>Echinodermata</taxon>
        <taxon>Eleutherozoa</taxon>
        <taxon>Echinozoa</taxon>
        <taxon>Holothuroidea</taxon>
        <taxon>Aspidochirotacea</taxon>
        <taxon>Aspidochirotida</taxon>
        <taxon>Holothuriidae</taxon>
        <taxon>Holothuria</taxon>
    </lineage>
</organism>
<keyword evidence="2" id="KW-1185">Reference proteome</keyword>
<reference evidence="1" key="1">
    <citation type="submission" date="2021-10" db="EMBL/GenBank/DDBJ databases">
        <title>Tropical sea cucumber genome reveals ecological adaptation and Cuvierian tubules defense mechanism.</title>
        <authorList>
            <person name="Chen T."/>
        </authorList>
    </citation>
    <scope>NUCLEOTIDE SEQUENCE</scope>
    <source>
        <strain evidence="1">Nanhai2018</strain>
        <tissue evidence="1">Muscle</tissue>
    </source>
</reference>
<proteinExistence type="predicted"/>
<dbReference type="EMBL" id="JAIZAY010000014">
    <property type="protein sequence ID" value="KAJ8029934.1"/>
    <property type="molecule type" value="Genomic_DNA"/>
</dbReference>
<evidence type="ECO:0000313" key="1">
    <source>
        <dbReference type="EMBL" id="KAJ8029934.1"/>
    </source>
</evidence>
<comment type="caution">
    <text evidence="1">The sequence shown here is derived from an EMBL/GenBank/DDBJ whole genome shotgun (WGS) entry which is preliminary data.</text>
</comment>
<gene>
    <name evidence="1" type="ORF">HOLleu_29469</name>
</gene>
<name>A0A9Q1BNS2_HOLLE</name>
<accession>A0A9Q1BNS2</accession>
<dbReference type="Proteomes" id="UP001152320">
    <property type="component" value="Chromosome 14"/>
</dbReference>
<evidence type="ECO:0000313" key="2">
    <source>
        <dbReference type="Proteomes" id="UP001152320"/>
    </source>
</evidence>
<dbReference type="AlphaFoldDB" id="A0A9Q1BNS2"/>
<protein>
    <submittedName>
        <fullName evidence="1">Uncharacterized protein</fullName>
    </submittedName>
</protein>
<sequence length="117" mass="13817">MAPFKTELLFRVTCITLATVLLTRPRIRQQRFRQHSFRQHKLHLFHRCFVILKAPTFAISSKIRTINLIGHGIKVERPQFRRGHQLTTLQAQVQVTICMLKPAYHKTLEIQLCYPLQ</sequence>